<keyword evidence="2" id="KW-0813">Transport</keyword>
<dbReference type="InterPro" id="IPR037836">
    <property type="entry name" value="SNX17_FERM-like_dom"/>
</dbReference>
<dbReference type="KEGG" id="oti:135394185"/>
<dbReference type="CTD" id="9784"/>
<evidence type="ECO:0000256" key="1">
    <source>
        <dbReference type="ARBA" id="ARBA00010883"/>
    </source>
</evidence>
<accession>A0A2R5LC33</accession>
<evidence type="ECO:0000259" key="5">
    <source>
        <dbReference type="PROSITE" id="PS50195"/>
    </source>
</evidence>
<feature type="compositionally biased region" description="Basic and acidic residues" evidence="4">
    <location>
        <begin position="422"/>
        <end position="434"/>
    </location>
</feature>
<dbReference type="CDD" id="cd13337">
    <property type="entry name" value="FERM-like_C_SNX17"/>
    <property type="match status" value="1"/>
</dbReference>
<dbReference type="GO" id="GO:0005769">
    <property type="term" value="C:early endosome"/>
    <property type="evidence" value="ECO:0007669"/>
    <property type="project" value="TreeGrafter"/>
</dbReference>
<feature type="domain" description="PX" evidence="5">
    <location>
        <begin position="1"/>
        <end position="108"/>
    </location>
</feature>
<dbReference type="PROSITE" id="PS50195">
    <property type="entry name" value="PX"/>
    <property type="match status" value="1"/>
</dbReference>
<dbReference type="SMART" id="SM00312">
    <property type="entry name" value="PX"/>
    <property type="match status" value="1"/>
</dbReference>
<dbReference type="Gene3D" id="3.10.20.90">
    <property type="entry name" value="Phosphatidylinositol 3-kinase Catalytic Subunit, Chain A, domain 1"/>
    <property type="match status" value="1"/>
</dbReference>
<name>A0A2R5LC33_9ACAR</name>
<reference evidence="6" key="1">
    <citation type="submission" date="2018-03" db="EMBL/GenBank/DDBJ databases">
        <title>The relapsing fever spirochete Borrelia turicatae persists in the highly oxidative environment of its soft-bodied tick vector.</title>
        <authorList>
            <person name="Bourret T.J."/>
            <person name="Boyle W.K."/>
            <person name="Valenzuela J.G."/>
            <person name="Oliveira F."/>
            <person name="Lopez J.E."/>
        </authorList>
    </citation>
    <scope>NUCLEOTIDE SEQUENCE</scope>
    <source>
        <strain evidence="6">Kansas strain/isolate</strain>
        <tissue evidence="6">Salivary glands</tissue>
    </source>
</reference>
<evidence type="ECO:0000256" key="3">
    <source>
        <dbReference type="ARBA" id="ARBA00022927"/>
    </source>
</evidence>
<feature type="region of interest" description="Disordered" evidence="4">
    <location>
        <begin position="379"/>
        <end position="468"/>
    </location>
</feature>
<keyword evidence="3" id="KW-0653">Protein transport</keyword>
<dbReference type="InterPro" id="IPR048763">
    <property type="entry name" value="SNX17-31_FERM_F1"/>
</dbReference>
<dbReference type="Pfam" id="PF21271">
    <property type="entry name" value="SNX17-31_F2_FERM"/>
    <property type="match status" value="1"/>
</dbReference>
<dbReference type="Gene3D" id="2.30.29.30">
    <property type="entry name" value="Pleckstrin-homology domain (PH domain)/Phosphotyrosine-binding domain (PTB)"/>
    <property type="match status" value="1"/>
</dbReference>
<evidence type="ECO:0000313" key="6">
    <source>
        <dbReference type="EMBL" id="MBY06907.1"/>
    </source>
</evidence>
<dbReference type="Pfam" id="PF18116">
    <property type="entry name" value="SNX17_FERM_C"/>
    <property type="match status" value="1"/>
</dbReference>
<dbReference type="InterPro" id="IPR036871">
    <property type="entry name" value="PX_dom_sf"/>
</dbReference>
<dbReference type="InterPro" id="IPR011993">
    <property type="entry name" value="PH-like_dom_sf"/>
</dbReference>
<dbReference type="InterPro" id="IPR048767">
    <property type="entry name" value="SNX17-31_FERM_F2"/>
</dbReference>
<dbReference type="SUPFAM" id="SSF64268">
    <property type="entry name" value="PX domain"/>
    <property type="match status" value="1"/>
</dbReference>
<organism evidence="6">
    <name type="scientific">Ornithodoros turicata</name>
    <dbReference type="NCBI Taxonomy" id="34597"/>
    <lineage>
        <taxon>Eukaryota</taxon>
        <taxon>Metazoa</taxon>
        <taxon>Ecdysozoa</taxon>
        <taxon>Arthropoda</taxon>
        <taxon>Chelicerata</taxon>
        <taxon>Arachnida</taxon>
        <taxon>Acari</taxon>
        <taxon>Parasitiformes</taxon>
        <taxon>Ixodida</taxon>
        <taxon>Ixodoidea</taxon>
        <taxon>Argasidae</taxon>
        <taxon>Ornithodorinae</taxon>
        <taxon>Ornithodoros</taxon>
    </lineage>
</organism>
<dbReference type="CDD" id="cd06885">
    <property type="entry name" value="PX_SNX17_31"/>
    <property type="match status" value="1"/>
</dbReference>
<dbReference type="Pfam" id="PF00787">
    <property type="entry name" value="PX"/>
    <property type="match status" value="1"/>
</dbReference>
<dbReference type="AlphaFoldDB" id="A0A2R5LC33"/>
<feature type="compositionally biased region" description="Polar residues" evidence="4">
    <location>
        <begin position="404"/>
        <end position="418"/>
    </location>
</feature>
<dbReference type="FunFam" id="3.30.1520.10:FF:000008">
    <property type="entry name" value="Sorting nexin-17 isoform1"/>
    <property type="match status" value="1"/>
</dbReference>
<dbReference type="PANTHER" id="PTHR12431:SF14">
    <property type="entry name" value="LD15323P"/>
    <property type="match status" value="1"/>
</dbReference>
<dbReference type="FunFam" id="1.20.80.60:FF:000001">
    <property type="entry name" value="Sorting nexin-17 isoform1"/>
    <property type="match status" value="1"/>
</dbReference>
<dbReference type="GeneID" id="135394185"/>
<dbReference type="GO" id="GO:0035091">
    <property type="term" value="F:phosphatidylinositol binding"/>
    <property type="evidence" value="ECO:0007669"/>
    <property type="project" value="InterPro"/>
</dbReference>
<dbReference type="Pfam" id="PF21273">
    <property type="entry name" value="SNX17-27-31_F1_FERM"/>
    <property type="match status" value="1"/>
</dbReference>
<evidence type="ECO:0000256" key="4">
    <source>
        <dbReference type="SAM" id="MobiDB-lite"/>
    </source>
</evidence>
<dbReference type="PANTHER" id="PTHR12431">
    <property type="entry name" value="SORTING NEXIN 17 AND 27"/>
    <property type="match status" value="1"/>
</dbReference>
<protein>
    <submittedName>
        <fullName evidence="6">Putative sorting nexin</fullName>
    </submittedName>
</protein>
<dbReference type="RefSeq" id="XP_064480852.1">
    <property type="nucleotide sequence ID" value="XM_064624782.1"/>
</dbReference>
<sequence>MHFSIPDTQDMKDDSGSSYVAYNIHINGCFHCTVRYKQLHNLHDQLKKAYGSTALPLFPPKKLLPLTSTQTEERRSVLEKYIQRVSQDARILSDDIFTGFLLSAQQESQNVSSQEVDFDVFLVNWQKVMIRIVSTDPTDVVLDAVARAIGLPADLVCYFTLFLVKKVGTDIIIKKRMENFEAPYLSQVVAGPNHCVIIRKSYWDSGFDQDLLEDAVSLNLLYVQALSDLERGWVVAAKETHRQLSSLQAKGSKKEYLHLARTLKYYGYIQFSPCVCDYPRPNTRALISAGGRELNFRLQVSQGEVKEVSFRVTRIRCWRIITSVGEEEEPKADKRLELSFEYLVSKTALQWITVVSDQAILLSMCLQGMVGELLLKKNGSTKPAEMQRSKGRRGSWSFMKRDGSSYQISVSRSASSDGILQDTREDTKKERSVQDKTCSMSLPRDAKRPSPKATVENDAFEGIGDDDL</sequence>
<dbReference type="FunFam" id="2.30.29.30:FF:000145">
    <property type="entry name" value="Sorting nexin-17 isoform1"/>
    <property type="match status" value="1"/>
</dbReference>
<dbReference type="Gene3D" id="1.20.80.60">
    <property type="match status" value="1"/>
</dbReference>
<comment type="similarity">
    <text evidence="1">Belongs to the sorting nexin family.</text>
</comment>
<dbReference type="InterPro" id="IPR040842">
    <property type="entry name" value="SNX17/31_FERM"/>
</dbReference>
<dbReference type="InterPro" id="IPR001683">
    <property type="entry name" value="PX_dom"/>
</dbReference>
<dbReference type="GO" id="GO:0006886">
    <property type="term" value="P:intracellular protein transport"/>
    <property type="evidence" value="ECO:0007669"/>
    <property type="project" value="TreeGrafter"/>
</dbReference>
<dbReference type="GO" id="GO:0032456">
    <property type="term" value="P:endocytic recycling"/>
    <property type="evidence" value="ECO:0007669"/>
    <property type="project" value="TreeGrafter"/>
</dbReference>
<proteinExistence type="inferred from homology"/>
<evidence type="ECO:0000256" key="2">
    <source>
        <dbReference type="ARBA" id="ARBA00022448"/>
    </source>
</evidence>
<dbReference type="Gene3D" id="3.30.1520.10">
    <property type="entry name" value="Phox-like domain"/>
    <property type="match status" value="1"/>
</dbReference>
<dbReference type="EMBL" id="GGLE01002781">
    <property type="protein sequence ID" value="MBY06907.1"/>
    <property type="molecule type" value="Transcribed_RNA"/>
</dbReference>